<name>A0ACC2VJZ5_9TREE</name>
<dbReference type="Proteomes" id="UP001227268">
    <property type="component" value="Unassembled WGS sequence"/>
</dbReference>
<evidence type="ECO:0000313" key="2">
    <source>
        <dbReference type="Proteomes" id="UP001227268"/>
    </source>
</evidence>
<keyword evidence="2" id="KW-1185">Reference proteome</keyword>
<reference evidence="1" key="1">
    <citation type="submission" date="2023-04" db="EMBL/GenBank/DDBJ databases">
        <title>Draft Genome sequencing of Naganishia species isolated from polar environments using Oxford Nanopore Technology.</title>
        <authorList>
            <person name="Leo P."/>
            <person name="Venkateswaran K."/>
        </authorList>
    </citation>
    <scope>NUCLEOTIDE SEQUENCE</scope>
    <source>
        <strain evidence="1">MNA-CCFEE 5423</strain>
    </source>
</reference>
<gene>
    <name evidence="1" type="ORF">QFC21_004090</name>
</gene>
<comment type="caution">
    <text evidence="1">The sequence shown here is derived from an EMBL/GenBank/DDBJ whole genome shotgun (WGS) entry which is preliminary data.</text>
</comment>
<organism evidence="1 2">
    <name type="scientific">Naganishia friedmannii</name>
    <dbReference type="NCBI Taxonomy" id="89922"/>
    <lineage>
        <taxon>Eukaryota</taxon>
        <taxon>Fungi</taxon>
        <taxon>Dikarya</taxon>
        <taxon>Basidiomycota</taxon>
        <taxon>Agaricomycotina</taxon>
        <taxon>Tremellomycetes</taxon>
        <taxon>Filobasidiales</taxon>
        <taxon>Filobasidiaceae</taxon>
        <taxon>Naganishia</taxon>
    </lineage>
</organism>
<sequence length="737" mass="82451">MQRILSSIERIWDICRPIIATQQGDDTQHEIAGAHEWLEEAADEMETGEGGRADDAHLTILSNCWRAIKEASNLMSIIFTKLPANAVPTEIVMTAGSLYMRWVRHIRHRGTFSSMATAFEKFLEAPALPQELRIQWLEEQLAFIATGQASTTRRSGAIPFAVLALVHSNNDLVGEAFSRLSQIVRDAENDPARIHAMHSIRVMLLDARHSHLFKRYFEETLILALNAYQTENWSVRNAALLLSANITSRAIGKVLNDLQYRSSRRTSLQEWQMLYPKTLPYFEAVLARSRAIDTMDPATYIVLLIMRSLDTTQTAVLGSISKSLTEPLRPLLAKREIKARQIAAQAMANFLDIQKFTDFGHGLLVALRNRQYTSFNEVHGHILVMQVFLQSKPPNQDSLADFIELARQFTEAVTSQAWPFLIRDDMLNIAAVLGGHAVEKQVPAALSKCSNVDCSDSLRRLVDGHGITSAELMGVLPMLAADPFTIFHHNLSERLYNTYSNTSNVPLREALLPVLGQATISSPTLCGPVLRFIHEAAQVDQSVESRQAAVSALLPYVQELSQSSNQQLFGIADMLLNDDDTVIRKQAAEVVAQAFNNGDSICQEQAEQLLSQERIKRLDSVDFATFLLARLTDLAEIDRLGAGLKDTKHDLFAEEPPNLFIEPYPATQRLFDNFTALNDGARAHALKECQNRISTCRMVLSQISDADRTNTLPLDPRRESLLLLRQRSYIVSRLASS</sequence>
<evidence type="ECO:0000313" key="1">
    <source>
        <dbReference type="EMBL" id="KAJ9099210.1"/>
    </source>
</evidence>
<accession>A0ACC2VJZ5</accession>
<proteinExistence type="predicted"/>
<protein>
    <submittedName>
        <fullName evidence="1">Uncharacterized protein</fullName>
    </submittedName>
</protein>
<dbReference type="EMBL" id="JASBWT010000013">
    <property type="protein sequence ID" value="KAJ9099210.1"/>
    <property type="molecule type" value="Genomic_DNA"/>
</dbReference>